<sequence>NQSTSHSTQPLPLMPTQSSNNHPLILVPHVLPSRSITTHP</sequence>
<comment type="caution">
    <text evidence="3">The sequence shown here is derived from an EMBL/GenBank/DDBJ whole genome shotgun (WGS) entry which is preliminary data.</text>
</comment>
<evidence type="ECO:0000313" key="2">
    <source>
        <dbReference type="EMBL" id="CAF2185299.1"/>
    </source>
</evidence>
<feature type="region of interest" description="Disordered" evidence="1">
    <location>
        <begin position="1"/>
        <end position="23"/>
    </location>
</feature>
<evidence type="ECO:0000256" key="1">
    <source>
        <dbReference type="SAM" id="MobiDB-lite"/>
    </source>
</evidence>
<name>A0A820ZLB7_9BILA</name>
<dbReference type="EMBL" id="CAJNRF010016030">
    <property type="protein sequence ID" value="CAF2185299.1"/>
    <property type="molecule type" value="Genomic_DNA"/>
</dbReference>
<gene>
    <name evidence="3" type="ORF">OVN521_LOCUS43791</name>
    <name evidence="2" type="ORF">WKI299_LOCUS33679</name>
</gene>
<feature type="compositionally biased region" description="Polar residues" evidence="1">
    <location>
        <begin position="1"/>
        <end position="22"/>
    </location>
</feature>
<dbReference type="Proteomes" id="UP000663866">
    <property type="component" value="Unassembled WGS sequence"/>
</dbReference>
<reference evidence="3" key="1">
    <citation type="submission" date="2021-02" db="EMBL/GenBank/DDBJ databases">
        <authorList>
            <person name="Nowell W R."/>
        </authorList>
    </citation>
    <scope>NUCLEOTIDE SEQUENCE</scope>
</reference>
<keyword evidence="4" id="KW-1185">Reference proteome</keyword>
<accession>A0A820ZLB7</accession>
<dbReference type="Proteomes" id="UP000663856">
    <property type="component" value="Unassembled WGS sequence"/>
</dbReference>
<dbReference type="AlphaFoldDB" id="A0A820ZLB7"/>
<protein>
    <submittedName>
        <fullName evidence="3">Uncharacterized protein</fullName>
    </submittedName>
</protein>
<evidence type="ECO:0000313" key="4">
    <source>
        <dbReference type="Proteomes" id="UP000663866"/>
    </source>
</evidence>
<proteinExistence type="predicted"/>
<dbReference type="EMBL" id="CAJOBG010064000">
    <property type="protein sequence ID" value="CAF4564634.1"/>
    <property type="molecule type" value="Genomic_DNA"/>
</dbReference>
<evidence type="ECO:0000313" key="3">
    <source>
        <dbReference type="EMBL" id="CAF4564634.1"/>
    </source>
</evidence>
<feature type="non-terminal residue" evidence="3">
    <location>
        <position position="1"/>
    </location>
</feature>
<organism evidence="3 4">
    <name type="scientific">Rotaria magnacalcarata</name>
    <dbReference type="NCBI Taxonomy" id="392030"/>
    <lineage>
        <taxon>Eukaryota</taxon>
        <taxon>Metazoa</taxon>
        <taxon>Spiralia</taxon>
        <taxon>Gnathifera</taxon>
        <taxon>Rotifera</taxon>
        <taxon>Eurotatoria</taxon>
        <taxon>Bdelloidea</taxon>
        <taxon>Philodinida</taxon>
        <taxon>Philodinidae</taxon>
        <taxon>Rotaria</taxon>
    </lineage>
</organism>